<evidence type="ECO:0008006" key="4">
    <source>
        <dbReference type="Google" id="ProtNLM"/>
    </source>
</evidence>
<dbReference type="Proteomes" id="UP000023703">
    <property type="component" value="Chromosome"/>
</dbReference>
<dbReference type="AlphaFoldDB" id="X5DQU4"/>
<accession>X5DQU4</accession>
<gene>
    <name evidence="2" type="ORF">CGLY_15760</name>
</gene>
<feature type="region of interest" description="Disordered" evidence="1">
    <location>
        <begin position="790"/>
        <end position="815"/>
    </location>
</feature>
<dbReference type="KEGG" id="cgy:CGLY_15760"/>
<feature type="compositionally biased region" description="Basic residues" evidence="1">
    <location>
        <begin position="803"/>
        <end position="815"/>
    </location>
</feature>
<sequence>MIGAGASGGSARFARVLGDIDVEDFGDPAQELSLFSGCESVADVRSVLREQVELETSVMLDLVAETDAFDVIELMRMREFPPVPDPRVTTPGGSALAVELVAAMLLSRSSRKPSDVPREETRPHEQIAELHARAKRLARLATYRQQYEAYLSEHVLARLASEYQGAVLNIRNLQYDHIRDEQERRLFQHPVVEGLMNQHLGYGYDDVVGVRNALKAISADRMTSLRDETGDIMLEYQGVSPEEMPEQVIARFREAMIDLMFLPGERATIRANELAEAGQLDEARVLTVLNSYSQVFDDSIAAGTRVFDLLTATNSFLITPLVADGVGGFVSTVNDPGLDSLRRVLERALAPHSSDMRRYDQRARQSVSEGLAIASFERVLGCAALHSGFHYYAAKKGRSEADVDAGCGDVNFVADRVEGDGLFLVDDVAIIVEVKAKSVASQSRRGDVRRLESDLKATIGDANKQAARLQRLIEVNRGVWLAPDSWLDLSQVREVRSVIILLDDVGPLGVAIGDLQAAGLLAERRPPWVASLHDLMVIAEICDRPSEFLLYLRRRTDSGVATFYRGADELDLFMLFLDGDLYVDDDPDEVRREHVSVPPVKARGRRRRDESAVGTMVADHCQPLSEWYLRDQIPEFEPRPAKPTFNIAQKIVPIVDSIAARGQPGWLRCTTDLLGLAGETQTRLVKGIRECCRRTSVDGNYHDMLISFAGMWGHPTVFIGVAPETGNTLAYRDQLSQYVRVKGYQLQSDRAYGLLFSAKGALLEFIYLTNPPRSDPGLDRLVVEMGLQPVGRAGRPIPPSARRPTKRLRGKRKRR</sequence>
<dbReference type="eggNOG" id="COG0474">
    <property type="taxonomic scope" value="Bacteria"/>
</dbReference>
<evidence type="ECO:0000256" key="1">
    <source>
        <dbReference type="SAM" id="MobiDB-lite"/>
    </source>
</evidence>
<reference evidence="2 3" key="1">
    <citation type="journal article" date="2015" name="Int. J. Syst. Evol. Microbiol.">
        <title>Revisiting Corynebacterium glyciniphilum (ex Kubota et al., 1972) sp. nov., nom. rev., isolated from putrefied banana.</title>
        <authorList>
            <person name="Al-Dilaimi A."/>
            <person name="Bednarz H."/>
            <person name="Lomker A."/>
            <person name="Niehaus K."/>
            <person name="Kalinowski J."/>
            <person name="Ruckert C."/>
        </authorList>
    </citation>
    <scope>NUCLEOTIDE SEQUENCE [LARGE SCALE GENOMIC DNA]</scope>
    <source>
        <strain evidence="2">AJ 3170</strain>
    </source>
</reference>
<dbReference type="HOGENOM" id="CLU_346386_0_0_11"/>
<organism evidence="2 3">
    <name type="scientific">Corynebacterium glyciniphilum AJ 3170</name>
    <dbReference type="NCBI Taxonomy" id="1404245"/>
    <lineage>
        <taxon>Bacteria</taxon>
        <taxon>Bacillati</taxon>
        <taxon>Actinomycetota</taxon>
        <taxon>Actinomycetes</taxon>
        <taxon>Mycobacteriales</taxon>
        <taxon>Corynebacteriaceae</taxon>
        <taxon>Corynebacterium</taxon>
    </lineage>
</organism>
<evidence type="ECO:0000313" key="2">
    <source>
        <dbReference type="EMBL" id="AHW65588.1"/>
    </source>
</evidence>
<dbReference type="EMBL" id="CP006842">
    <property type="protein sequence ID" value="AHW65588.1"/>
    <property type="molecule type" value="Genomic_DNA"/>
</dbReference>
<keyword evidence="3" id="KW-1185">Reference proteome</keyword>
<name>X5DQU4_9CORY</name>
<proteinExistence type="predicted"/>
<dbReference type="STRING" id="1404245.CGLY_15760"/>
<evidence type="ECO:0000313" key="3">
    <source>
        <dbReference type="Proteomes" id="UP000023703"/>
    </source>
</evidence>
<protein>
    <recommendedName>
        <fullName evidence="4">Preprotein translocase subunit SecA</fullName>
    </recommendedName>
</protein>